<dbReference type="Pfam" id="PF02089">
    <property type="entry name" value="Palm_thioest"/>
    <property type="match status" value="2"/>
</dbReference>
<comment type="similarity">
    <text evidence="1">Belongs to the palmitoyl-protein thioesterase family.</text>
</comment>
<accession>A0A813XAB7</accession>
<keyword evidence="3" id="KW-0812">Transmembrane</keyword>
<feature type="transmembrane region" description="Helical" evidence="3">
    <location>
        <begin position="140"/>
        <end position="159"/>
    </location>
</feature>
<dbReference type="GO" id="GO:0016790">
    <property type="term" value="F:thiolester hydrolase activity"/>
    <property type="evidence" value="ECO:0007669"/>
    <property type="project" value="TreeGrafter"/>
</dbReference>
<dbReference type="InterPro" id="IPR029058">
    <property type="entry name" value="AB_hydrolase_fold"/>
</dbReference>
<organism evidence="4 5">
    <name type="scientific">Rotaria sordida</name>
    <dbReference type="NCBI Taxonomy" id="392033"/>
    <lineage>
        <taxon>Eukaryota</taxon>
        <taxon>Metazoa</taxon>
        <taxon>Spiralia</taxon>
        <taxon>Gnathifera</taxon>
        <taxon>Rotifera</taxon>
        <taxon>Eurotatoria</taxon>
        <taxon>Bdelloidea</taxon>
        <taxon>Philodinida</taxon>
        <taxon>Philodinidae</taxon>
        <taxon>Rotaria</taxon>
    </lineage>
</organism>
<dbReference type="GO" id="GO:0005764">
    <property type="term" value="C:lysosome"/>
    <property type="evidence" value="ECO:0007669"/>
    <property type="project" value="TreeGrafter"/>
</dbReference>
<dbReference type="PANTHER" id="PTHR11247:SF67">
    <property type="entry name" value="PALMITOYL-PROTEIN THIOESTERASE 3"/>
    <property type="match status" value="1"/>
</dbReference>
<dbReference type="AlphaFoldDB" id="A0A813XAB7"/>
<feature type="transmembrane region" description="Helical" evidence="3">
    <location>
        <begin position="74"/>
        <end position="93"/>
    </location>
</feature>
<dbReference type="Gene3D" id="3.40.50.1820">
    <property type="entry name" value="alpha/beta hydrolase"/>
    <property type="match status" value="2"/>
</dbReference>
<reference evidence="4" key="1">
    <citation type="submission" date="2021-02" db="EMBL/GenBank/DDBJ databases">
        <authorList>
            <person name="Nowell W R."/>
        </authorList>
    </citation>
    <scope>NUCLEOTIDE SEQUENCE</scope>
</reference>
<evidence type="ECO:0000256" key="1">
    <source>
        <dbReference type="ARBA" id="ARBA00010758"/>
    </source>
</evidence>
<keyword evidence="3" id="KW-1133">Transmembrane helix</keyword>
<evidence type="ECO:0000313" key="4">
    <source>
        <dbReference type="EMBL" id="CAF0867674.1"/>
    </source>
</evidence>
<comment type="caution">
    <text evidence="4">The sequence shown here is derived from an EMBL/GenBank/DDBJ whole genome shotgun (WGS) entry which is preliminary data.</text>
</comment>
<sequence length="329" mass="38455">MHYESSTNDQKFNVDISDGTYQYSPMPQLAEINHTRTLLLRLTFIEFVLSIISMIVVNYSYVFGYTWGFELYNIVLRFLLLLSFMCFGFGLIVADRYHVKGLCVFAKLIMIDLIITYLTLLIIIIIPICLKKYTIVENQIKISCLAFLLFILTILSCSIKTIIYRPVVLLHGIVAFASDMTELAGWLRTSLPGIYIVSIEIGNDFDDSFLWSLDKQVEHFCTRIRNDIHLQQARFHQLITKYAYEKFIQDRISIANYWHNPTQSNKYISWCHFLPDINNERETRNKIYCINMLKLNAFVITYSDLDEIIIPKQSGWFIGYAPQSFKVET</sequence>
<evidence type="ECO:0000313" key="5">
    <source>
        <dbReference type="Proteomes" id="UP000663889"/>
    </source>
</evidence>
<protein>
    <submittedName>
        <fullName evidence="4">Uncharacterized protein</fullName>
    </submittedName>
</protein>
<keyword evidence="2" id="KW-0378">Hydrolase</keyword>
<keyword evidence="3" id="KW-0472">Membrane</keyword>
<evidence type="ECO:0000256" key="2">
    <source>
        <dbReference type="ARBA" id="ARBA00022801"/>
    </source>
</evidence>
<feature type="transmembrane region" description="Helical" evidence="3">
    <location>
        <begin position="38"/>
        <end position="62"/>
    </location>
</feature>
<dbReference type="PANTHER" id="PTHR11247">
    <property type="entry name" value="PALMITOYL-PROTEIN THIOESTERASE/DOLICHYLDIPHOSPHATASE 1"/>
    <property type="match status" value="1"/>
</dbReference>
<proteinExistence type="inferred from homology"/>
<feature type="transmembrane region" description="Helical" evidence="3">
    <location>
        <begin position="105"/>
        <end position="128"/>
    </location>
</feature>
<name>A0A813XAB7_9BILA</name>
<evidence type="ECO:0000256" key="3">
    <source>
        <dbReference type="SAM" id="Phobius"/>
    </source>
</evidence>
<dbReference type="SUPFAM" id="SSF53474">
    <property type="entry name" value="alpha/beta-Hydrolases"/>
    <property type="match status" value="1"/>
</dbReference>
<dbReference type="EMBL" id="CAJNOU010000105">
    <property type="protein sequence ID" value="CAF0867674.1"/>
    <property type="molecule type" value="Genomic_DNA"/>
</dbReference>
<dbReference type="Proteomes" id="UP000663889">
    <property type="component" value="Unassembled WGS sequence"/>
</dbReference>
<gene>
    <name evidence="4" type="ORF">SEV965_LOCUS3945</name>
</gene>